<sequence>MVTGLPQIVVASHVCEECVVSKQHCFQFPNIWKELTTTYTSHKNGVLERKNRTILNMVWSLLTKSGVSKDFWPEVVNWSVHILNRSPTFAVKNMTPEEAWSGRKPIVDHFRIFGCIAYAHIPDKKRSKLDDKGENSLISYIKADFTKCPYEHSLFVKSGEKGKLLLACLYVDDLMFTGNCTVMFDEFKKSMMNEFEMTDLGKGIEIVQSESGIFLSQKKYVGEILKRFHMHDCNSTNTPVECGFKLCKYQERKKINSTLYKQIVGSLMYLTATRPDIMYSISLISKYMENPTEMHLLAAKRILPYLHGTREFGIFYKKGEKSNLLRFTDSDYAGDQDDRKTVSGCVFMLGTGVVSLFSKKQPIVTLSSTDVEFVATTACACQVIWLRRIFEELKF</sequence>
<dbReference type="Proteomes" id="UP000075243">
    <property type="component" value="Chromosome 1"/>
</dbReference>
<dbReference type="InterPro" id="IPR012337">
    <property type="entry name" value="RNaseH-like_sf"/>
</dbReference>
<dbReference type="Pfam" id="PF07727">
    <property type="entry name" value="RVT_2"/>
    <property type="match status" value="1"/>
</dbReference>
<dbReference type="InterPro" id="IPR001584">
    <property type="entry name" value="Integrase_cat-core"/>
</dbReference>
<dbReference type="SUPFAM" id="SSF53098">
    <property type="entry name" value="Ribonuclease H-like"/>
    <property type="match status" value="1"/>
</dbReference>
<dbReference type="OMA" id="ASHVCEE"/>
<accession>A0A151U8G2</accession>
<dbReference type="InterPro" id="IPR013103">
    <property type="entry name" value="RVT_2"/>
</dbReference>
<dbReference type="Gene3D" id="3.30.420.10">
    <property type="entry name" value="Ribonuclease H-like superfamily/Ribonuclease H"/>
    <property type="match status" value="1"/>
</dbReference>
<dbReference type="PANTHER" id="PTHR11439:SF517">
    <property type="entry name" value="CYSTEINE-RICH RLK (RECEPTOR-LIKE PROTEIN KINASE) 8"/>
    <property type="match status" value="1"/>
</dbReference>
<dbReference type="CDD" id="cd09272">
    <property type="entry name" value="RNase_HI_RT_Ty1"/>
    <property type="match status" value="1"/>
</dbReference>
<dbReference type="PANTHER" id="PTHR11439">
    <property type="entry name" value="GAG-POL-RELATED RETROTRANSPOSON"/>
    <property type="match status" value="1"/>
</dbReference>
<dbReference type="AlphaFoldDB" id="A0A151U8G2"/>
<reference evidence="2 3" key="1">
    <citation type="journal article" date="2012" name="Nat. Biotechnol.">
        <title>Draft genome sequence of pigeonpea (Cajanus cajan), an orphan legume crop of resource-poor farmers.</title>
        <authorList>
            <person name="Varshney R.K."/>
            <person name="Chen W."/>
            <person name="Li Y."/>
            <person name="Bharti A.K."/>
            <person name="Saxena R.K."/>
            <person name="Schlueter J.A."/>
            <person name="Donoghue M.T."/>
            <person name="Azam S."/>
            <person name="Fan G."/>
            <person name="Whaley A.M."/>
            <person name="Farmer A.D."/>
            <person name="Sheridan J."/>
            <person name="Iwata A."/>
            <person name="Tuteja R."/>
            <person name="Penmetsa R.V."/>
            <person name="Wu W."/>
            <person name="Upadhyaya H.D."/>
            <person name="Yang S.P."/>
            <person name="Shah T."/>
            <person name="Saxena K.B."/>
            <person name="Michael T."/>
            <person name="McCombie W.R."/>
            <person name="Yang B."/>
            <person name="Zhang G."/>
            <person name="Yang H."/>
            <person name="Wang J."/>
            <person name="Spillane C."/>
            <person name="Cook D.R."/>
            <person name="May G.D."/>
            <person name="Xu X."/>
            <person name="Jackson S.A."/>
        </authorList>
    </citation>
    <scope>NUCLEOTIDE SEQUENCE [LARGE SCALE GENOMIC DNA]</scope>
    <source>
        <strain evidence="3">cv. Asha</strain>
    </source>
</reference>
<dbReference type="GO" id="GO:0015074">
    <property type="term" value="P:DNA integration"/>
    <property type="evidence" value="ECO:0007669"/>
    <property type="project" value="InterPro"/>
</dbReference>
<name>A0A151U8G2_CAJCA</name>
<evidence type="ECO:0000313" key="2">
    <source>
        <dbReference type="EMBL" id="KYP75590.1"/>
    </source>
</evidence>
<dbReference type="PROSITE" id="PS50994">
    <property type="entry name" value="INTEGRASE"/>
    <property type="match status" value="1"/>
</dbReference>
<feature type="domain" description="Integrase catalytic" evidence="1">
    <location>
        <begin position="1"/>
        <end position="104"/>
    </location>
</feature>
<dbReference type="InterPro" id="IPR036397">
    <property type="entry name" value="RNaseH_sf"/>
</dbReference>
<organism evidence="2 3">
    <name type="scientific">Cajanus cajan</name>
    <name type="common">Pigeon pea</name>
    <name type="synonym">Cajanus indicus</name>
    <dbReference type="NCBI Taxonomy" id="3821"/>
    <lineage>
        <taxon>Eukaryota</taxon>
        <taxon>Viridiplantae</taxon>
        <taxon>Streptophyta</taxon>
        <taxon>Embryophyta</taxon>
        <taxon>Tracheophyta</taxon>
        <taxon>Spermatophyta</taxon>
        <taxon>Magnoliopsida</taxon>
        <taxon>eudicotyledons</taxon>
        <taxon>Gunneridae</taxon>
        <taxon>Pentapetalae</taxon>
        <taxon>rosids</taxon>
        <taxon>fabids</taxon>
        <taxon>Fabales</taxon>
        <taxon>Fabaceae</taxon>
        <taxon>Papilionoideae</taxon>
        <taxon>50 kb inversion clade</taxon>
        <taxon>NPAAA clade</taxon>
        <taxon>indigoferoid/millettioid clade</taxon>
        <taxon>Phaseoleae</taxon>
        <taxon>Cajanus</taxon>
    </lineage>
</organism>
<dbReference type="GO" id="GO:0003676">
    <property type="term" value="F:nucleic acid binding"/>
    <property type="evidence" value="ECO:0007669"/>
    <property type="project" value="InterPro"/>
</dbReference>
<keyword evidence="3" id="KW-1185">Reference proteome</keyword>
<gene>
    <name evidence="2" type="ORF">KK1_019781</name>
</gene>
<evidence type="ECO:0000313" key="3">
    <source>
        <dbReference type="Proteomes" id="UP000075243"/>
    </source>
</evidence>
<dbReference type="Gramene" id="C.cajan_19224.t">
    <property type="protein sequence ID" value="C.cajan_19224.t"/>
    <property type="gene ID" value="C.cajan_19224"/>
</dbReference>
<dbReference type="EMBL" id="CM003603">
    <property type="protein sequence ID" value="KYP75590.1"/>
    <property type="molecule type" value="Genomic_DNA"/>
</dbReference>
<proteinExistence type="predicted"/>
<protein>
    <submittedName>
        <fullName evidence="2">Retrovirus-related Pol polyprotein from transposon TNT 1-94</fullName>
    </submittedName>
</protein>
<evidence type="ECO:0000259" key="1">
    <source>
        <dbReference type="PROSITE" id="PS50994"/>
    </source>
</evidence>